<dbReference type="InterPro" id="IPR049304">
    <property type="entry name" value="Gly_rich_dom"/>
</dbReference>
<reference evidence="3 4" key="1">
    <citation type="submission" date="2016-10" db="EMBL/GenBank/DDBJ databases">
        <authorList>
            <person name="de Groot N.N."/>
        </authorList>
    </citation>
    <scope>NUCLEOTIDE SEQUENCE [LARGE SCALE GENOMIC DNA]</scope>
    <source>
        <strain evidence="3 4">DSM 23399</strain>
    </source>
</reference>
<feature type="compositionally biased region" description="Gly residues" evidence="1">
    <location>
        <begin position="226"/>
        <end position="235"/>
    </location>
</feature>
<dbReference type="Proteomes" id="UP000198790">
    <property type="component" value="Unassembled WGS sequence"/>
</dbReference>
<keyword evidence="4" id="KW-1185">Reference proteome</keyword>
<evidence type="ECO:0000313" key="3">
    <source>
        <dbReference type="EMBL" id="SFA92952.1"/>
    </source>
</evidence>
<protein>
    <recommendedName>
        <fullName evidence="2">Glycine-rich domain-containing protein</fullName>
    </recommendedName>
</protein>
<feature type="compositionally biased region" description="Polar residues" evidence="1">
    <location>
        <begin position="113"/>
        <end position="132"/>
    </location>
</feature>
<feature type="region of interest" description="Disordered" evidence="1">
    <location>
        <begin position="226"/>
        <end position="265"/>
    </location>
</feature>
<dbReference type="RefSeq" id="WP_092894895.1">
    <property type="nucleotide sequence ID" value="NZ_FOKK01000002.1"/>
</dbReference>
<evidence type="ECO:0000259" key="2">
    <source>
        <dbReference type="Pfam" id="PF21722"/>
    </source>
</evidence>
<feature type="region of interest" description="Disordered" evidence="1">
    <location>
        <begin position="153"/>
        <end position="200"/>
    </location>
</feature>
<proteinExistence type="predicted"/>
<feature type="compositionally biased region" description="Gly residues" evidence="1">
    <location>
        <begin position="251"/>
        <end position="265"/>
    </location>
</feature>
<dbReference type="Gene3D" id="2.60.40.10">
    <property type="entry name" value="Immunoglobulins"/>
    <property type="match status" value="1"/>
</dbReference>
<dbReference type="EMBL" id="FOKK01000002">
    <property type="protein sequence ID" value="SFA92952.1"/>
    <property type="molecule type" value="Genomic_DNA"/>
</dbReference>
<gene>
    <name evidence="3" type="ORF">SAMN04489723_102359</name>
</gene>
<accession>A0A1I0WVZ0</accession>
<feature type="compositionally biased region" description="Low complexity" evidence="1">
    <location>
        <begin position="236"/>
        <end position="250"/>
    </location>
</feature>
<feature type="domain" description="Glycine-rich" evidence="2">
    <location>
        <begin position="62"/>
        <end position="274"/>
    </location>
</feature>
<dbReference type="AlphaFoldDB" id="A0A1I0WVZ0"/>
<feature type="region of interest" description="Disordered" evidence="1">
    <location>
        <begin position="107"/>
        <end position="132"/>
    </location>
</feature>
<evidence type="ECO:0000313" key="4">
    <source>
        <dbReference type="Proteomes" id="UP000198790"/>
    </source>
</evidence>
<evidence type="ECO:0000256" key="1">
    <source>
        <dbReference type="SAM" id="MobiDB-lite"/>
    </source>
</evidence>
<name>A0A1I0WVZ0_9BACT</name>
<sequence length="473" mass="48215">MKSRLLVLLVITYAYISGNEASAQYSRSVIATKTYTTSGTFTITDLTDISGYDPNNEIFALAEVEVLLVGGGGGGGRGNSAGGGGGGQVRVETINLNLGATLNITVGPGGSGAKQSGNNSNDGNEGTQTDVNLVSGTTSMGYIASGGKGGTGNGNGGNSGNGNSGGNGNGNGQNVKGGGGGGNGGPGTNGSGNGSSSTGGNGGDGAFVAFTGKSYGAGGGGNGRNGGSAGSGGTGNANPSGQGANASANSGSGGGAGSSSTKGGNGSDGIVVVQITYRILPVEFLYFNTSYKSSNHTTTLEWATAKEWENSHFNIERAINSVKTWETIGSVEGNGYSDQPIKYNFTDIDLPRSGGNIFYRLKQVDYAGKFSYSNTRSIQAEALESSDVWITYPNPSTSGSEIKIDLAQPDKYLDELIYLRFITFLGNGNTQILSSPDQISPIVSDWLRNQRTGLHIIEIRWGNNTQLIKLLRN</sequence>
<dbReference type="OrthoDB" id="1443240at2"/>
<organism evidence="3 4">
    <name type="scientific">Algoriphagus aquimarinus</name>
    <dbReference type="NCBI Taxonomy" id="237018"/>
    <lineage>
        <taxon>Bacteria</taxon>
        <taxon>Pseudomonadati</taxon>
        <taxon>Bacteroidota</taxon>
        <taxon>Cytophagia</taxon>
        <taxon>Cytophagales</taxon>
        <taxon>Cyclobacteriaceae</taxon>
        <taxon>Algoriphagus</taxon>
    </lineage>
</organism>
<dbReference type="Pfam" id="PF21722">
    <property type="entry name" value="Gly_rich_2"/>
    <property type="match status" value="1"/>
</dbReference>
<dbReference type="STRING" id="237018.SAMN04489723_102359"/>
<dbReference type="InterPro" id="IPR013783">
    <property type="entry name" value="Ig-like_fold"/>
</dbReference>